<protein>
    <submittedName>
        <fullName evidence="1">Uncharacterized protein</fullName>
    </submittedName>
</protein>
<reference evidence="1 2" key="1">
    <citation type="submission" date="2020-04" db="EMBL/GenBank/DDBJ databases">
        <title>Perkinsus olseni comparative genomics.</title>
        <authorList>
            <person name="Bogema D.R."/>
        </authorList>
    </citation>
    <scope>NUCLEOTIDE SEQUENCE [LARGE SCALE GENOMIC DNA]</scope>
    <source>
        <strain evidence="1">ATCC PRA-205</strain>
    </source>
</reference>
<dbReference type="EMBL" id="JABANM010019354">
    <property type="protein sequence ID" value="KAF4724617.1"/>
    <property type="molecule type" value="Genomic_DNA"/>
</dbReference>
<dbReference type="Proteomes" id="UP000574390">
    <property type="component" value="Unassembled WGS sequence"/>
</dbReference>
<gene>
    <name evidence="1" type="ORF">FOZ62_020962</name>
</gene>
<accession>A0A7J6RVC3</accession>
<sequence length="63" mass="7234">MVLSQFTEKWMPRRTVSFLLGDESSDDIPRKKDACQSMQELLNSRGVEATYVDPETQESLLLL</sequence>
<name>A0A7J6RVC3_PEROL</name>
<evidence type="ECO:0000313" key="2">
    <source>
        <dbReference type="Proteomes" id="UP000574390"/>
    </source>
</evidence>
<comment type="caution">
    <text evidence="1">The sequence shown here is derived from an EMBL/GenBank/DDBJ whole genome shotgun (WGS) entry which is preliminary data.</text>
</comment>
<feature type="non-terminal residue" evidence="1">
    <location>
        <position position="1"/>
    </location>
</feature>
<organism evidence="1 2">
    <name type="scientific">Perkinsus olseni</name>
    <name type="common">Perkinsus atlanticus</name>
    <dbReference type="NCBI Taxonomy" id="32597"/>
    <lineage>
        <taxon>Eukaryota</taxon>
        <taxon>Sar</taxon>
        <taxon>Alveolata</taxon>
        <taxon>Perkinsozoa</taxon>
        <taxon>Perkinsea</taxon>
        <taxon>Perkinsida</taxon>
        <taxon>Perkinsidae</taxon>
        <taxon>Perkinsus</taxon>
    </lineage>
</organism>
<proteinExistence type="predicted"/>
<dbReference type="AlphaFoldDB" id="A0A7J6RVC3"/>
<evidence type="ECO:0000313" key="1">
    <source>
        <dbReference type="EMBL" id="KAF4724617.1"/>
    </source>
</evidence>